<organism evidence="14 15">
    <name type="scientific">Candidatus Limousia pullorum</name>
    <dbReference type="NCBI Taxonomy" id="2840860"/>
    <lineage>
        <taxon>Bacteria</taxon>
        <taxon>Bacillati</taxon>
        <taxon>Bacillota</taxon>
        <taxon>Clostridia</taxon>
        <taxon>Eubacteriales</taxon>
        <taxon>Oscillospiraceae</taxon>
        <taxon>Oscillospiraceae incertae sedis</taxon>
        <taxon>Candidatus Limousia</taxon>
    </lineage>
</organism>
<dbReference type="PROSITE" id="PS51449">
    <property type="entry name" value="MTTASE_N"/>
    <property type="match status" value="1"/>
</dbReference>
<evidence type="ECO:0000259" key="11">
    <source>
        <dbReference type="PROSITE" id="PS50926"/>
    </source>
</evidence>
<evidence type="ECO:0000256" key="7">
    <source>
        <dbReference type="ARBA" id="ARBA00023004"/>
    </source>
</evidence>
<dbReference type="GO" id="GO:0005840">
    <property type="term" value="C:ribosome"/>
    <property type="evidence" value="ECO:0007669"/>
    <property type="project" value="UniProtKB-KW"/>
</dbReference>
<dbReference type="GO" id="GO:0103039">
    <property type="term" value="F:protein methylthiotransferase activity"/>
    <property type="evidence" value="ECO:0007669"/>
    <property type="project" value="UniProtKB-EC"/>
</dbReference>
<evidence type="ECO:0000256" key="3">
    <source>
        <dbReference type="ARBA" id="ARBA00022490"/>
    </source>
</evidence>
<dbReference type="InterPro" id="IPR038135">
    <property type="entry name" value="Methylthiotransferase_N_sf"/>
</dbReference>
<dbReference type="Pfam" id="PF00919">
    <property type="entry name" value="UPF0004"/>
    <property type="match status" value="1"/>
</dbReference>
<dbReference type="SUPFAM" id="SSF102114">
    <property type="entry name" value="Radical SAM enzymes"/>
    <property type="match status" value="1"/>
</dbReference>
<keyword evidence="14" id="KW-0687">Ribonucleoprotein</keyword>
<dbReference type="GO" id="GO:0046872">
    <property type="term" value="F:metal ion binding"/>
    <property type="evidence" value="ECO:0007669"/>
    <property type="project" value="UniProtKB-KW"/>
</dbReference>
<feature type="domain" description="TRAM" evidence="11">
    <location>
        <begin position="374"/>
        <end position="443"/>
    </location>
</feature>
<dbReference type="SFLD" id="SFLDG01082">
    <property type="entry name" value="B12-binding_domain_containing"/>
    <property type="match status" value="1"/>
</dbReference>
<dbReference type="InterPro" id="IPR020612">
    <property type="entry name" value="Methylthiotransferase_CS"/>
</dbReference>
<keyword evidence="4 10" id="KW-0808">Transferase</keyword>
<dbReference type="PANTHER" id="PTHR43837:SF1">
    <property type="entry name" value="RIBOSOMAL PROTEIN US12 METHYLTHIOTRANSFERASE RIMO"/>
    <property type="match status" value="1"/>
</dbReference>
<reference evidence="14" key="1">
    <citation type="submission" date="2020-10" db="EMBL/GenBank/DDBJ databases">
        <authorList>
            <person name="Gilroy R."/>
        </authorList>
    </citation>
    <scope>NUCLEOTIDE SEQUENCE</scope>
    <source>
        <strain evidence="14">ChiGjej1B1-1684</strain>
    </source>
</reference>
<feature type="binding site" evidence="10">
    <location>
        <position position="12"/>
    </location>
    <ligand>
        <name>[4Fe-4S] cluster</name>
        <dbReference type="ChEBI" id="CHEBI:49883"/>
        <label>1</label>
    </ligand>
</feature>
<evidence type="ECO:0000256" key="6">
    <source>
        <dbReference type="ARBA" id="ARBA00022723"/>
    </source>
</evidence>
<evidence type="ECO:0000259" key="12">
    <source>
        <dbReference type="PROSITE" id="PS51449"/>
    </source>
</evidence>
<feature type="binding site" evidence="10">
    <location>
        <position position="155"/>
    </location>
    <ligand>
        <name>[4Fe-4S] cluster</name>
        <dbReference type="ChEBI" id="CHEBI:49883"/>
        <label>2</label>
        <note>4Fe-4S-S-AdoMet</note>
    </ligand>
</feature>
<reference evidence="14" key="2">
    <citation type="journal article" date="2021" name="PeerJ">
        <title>Extensive microbial diversity within the chicken gut microbiome revealed by metagenomics and culture.</title>
        <authorList>
            <person name="Gilroy R."/>
            <person name="Ravi A."/>
            <person name="Getino M."/>
            <person name="Pursley I."/>
            <person name="Horton D.L."/>
            <person name="Alikhan N.F."/>
            <person name="Baker D."/>
            <person name="Gharbi K."/>
            <person name="Hall N."/>
            <person name="Watson M."/>
            <person name="Adriaenssens E.M."/>
            <person name="Foster-Nyarko E."/>
            <person name="Jarju S."/>
            <person name="Secka A."/>
            <person name="Antonio M."/>
            <person name="Oren A."/>
            <person name="Chaudhuri R.R."/>
            <person name="La Ragione R."/>
            <person name="Hildebrand F."/>
            <person name="Pallen M.J."/>
        </authorList>
    </citation>
    <scope>NUCLEOTIDE SEQUENCE</scope>
    <source>
        <strain evidence="14">ChiGjej1B1-1684</strain>
    </source>
</reference>
<comment type="function">
    <text evidence="1">Catalyzes the methylthiolation of N6-(dimethylallyl)adenosine (i(6)A), leading to the formation of 2-methylthio-N6-(dimethylallyl)adenosine (ms(2)i(6)A) at position 37 in tRNAs that read codons beginning with uridine.</text>
</comment>
<keyword evidence="6 10" id="KW-0479">Metal-binding</keyword>
<dbReference type="InterPro" id="IPR058240">
    <property type="entry name" value="rSAM_sf"/>
</dbReference>
<feature type="binding site" evidence="10">
    <location>
        <position position="159"/>
    </location>
    <ligand>
        <name>[4Fe-4S] cluster</name>
        <dbReference type="ChEBI" id="CHEBI:49883"/>
        <label>2</label>
        <note>4Fe-4S-S-AdoMet</note>
    </ligand>
</feature>
<keyword evidence="5 10" id="KW-0949">S-adenosyl-L-methionine</keyword>
<sequence length="443" mass="50241">MAYKVGIISLGCAKNRVDAEMLLYRIRNAGYKLCEDVAMADVAIINTCGFIESAKQESIEEILELSELKKEGKIKAIIVTGCLAERYKEEVMKEIPEADAVVGIGANDDIVKIIDEVLQGKKQQCFPDKLLLPLEGGRIQSTPYYYAYLKIAEGCDNHCTYCAIPMIRGKFRSRKMEDIIAEAKHLAEKGVKELVVVAQDTSLYGKDIYGELMLAKLLKKLCEIDGIRWIRVLYCYPDKITDELLQVMAEEEKIVKYLDLPLQHCNGRVLKTMNRKGNKEELVKLIAKIRKKVPGIVLRTTFIAGFPTETEEEFAELENFAKEVRFERVGCFAYSQEENTPAAKLEPQIPEDVKERRAEIIMENQQEIMEEFCQKLDGKTIEVLVEGYDQYAECFFGRSAWDAPEVDGSVFFTVTGRKPAPGEFVKVKIDDFLNCDPIGEMVE</sequence>
<dbReference type="HAMAP" id="MF_01865">
    <property type="entry name" value="MTTase_RimO"/>
    <property type="match status" value="1"/>
</dbReference>
<dbReference type="GO" id="GO:0035597">
    <property type="term" value="F:tRNA-2-methylthio-N(6)-dimethylallyladenosine(37) synthase activity"/>
    <property type="evidence" value="ECO:0007669"/>
    <property type="project" value="UniProtKB-EC"/>
</dbReference>
<feature type="domain" description="MTTase N-terminal" evidence="12">
    <location>
        <begin position="3"/>
        <end position="119"/>
    </location>
</feature>
<keyword evidence="8 10" id="KW-0411">Iron-sulfur</keyword>
<dbReference type="SFLD" id="SFLDF00274">
    <property type="entry name" value="ribosomal_protein_S12_methylth"/>
    <property type="match status" value="1"/>
</dbReference>
<dbReference type="InterPro" id="IPR012340">
    <property type="entry name" value="NA-bd_OB-fold"/>
</dbReference>
<keyword evidence="14" id="KW-0689">Ribosomal protein</keyword>
<evidence type="ECO:0000259" key="13">
    <source>
        <dbReference type="PROSITE" id="PS51918"/>
    </source>
</evidence>
<dbReference type="Pfam" id="PF04055">
    <property type="entry name" value="Radical_SAM"/>
    <property type="match status" value="1"/>
</dbReference>
<protein>
    <recommendedName>
        <fullName evidence="10">Ribosomal protein uS12 methylthiotransferase RimO</fullName>
        <shortName evidence="10">uS12 MTTase</shortName>
        <shortName evidence="10">uS12 methylthiotransferase</shortName>
        <ecNumber evidence="10">2.8.4.4</ecNumber>
    </recommendedName>
    <alternativeName>
        <fullName evidence="10">Ribosomal protein uS12 (aspartate-C(3))-methylthiotransferase</fullName>
    </alternativeName>
    <alternativeName>
        <fullName evidence="10">Ribosome maturation factor RimO</fullName>
    </alternativeName>
</protein>
<evidence type="ECO:0000313" key="14">
    <source>
        <dbReference type="EMBL" id="HIU49832.1"/>
    </source>
</evidence>
<evidence type="ECO:0000256" key="1">
    <source>
        <dbReference type="ARBA" id="ARBA00003234"/>
    </source>
</evidence>
<evidence type="ECO:0000313" key="15">
    <source>
        <dbReference type="Proteomes" id="UP000824118"/>
    </source>
</evidence>
<keyword evidence="2 10" id="KW-0004">4Fe-4S</keyword>
<dbReference type="PANTHER" id="PTHR43837">
    <property type="entry name" value="RIBOSOMAL PROTEIN S12 METHYLTHIOTRANSFERASE RIMO"/>
    <property type="match status" value="1"/>
</dbReference>
<dbReference type="PROSITE" id="PS51918">
    <property type="entry name" value="RADICAL_SAM"/>
    <property type="match status" value="1"/>
</dbReference>
<dbReference type="SFLD" id="SFLDS00029">
    <property type="entry name" value="Radical_SAM"/>
    <property type="match status" value="1"/>
</dbReference>
<evidence type="ECO:0000256" key="5">
    <source>
        <dbReference type="ARBA" id="ARBA00022691"/>
    </source>
</evidence>
<dbReference type="FunFam" id="3.80.30.20:FF:000001">
    <property type="entry name" value="tRNA-2-methylthio-N(6)-dimethylallyladenosine synthase 2"/>
    <property type="match status" value="1"/>
</dbReference>
<keyword evidence="7 10" id="KW-0408">Iron</keyword>
<dbReference type="Gene3D" id="3.80.30.20">
    <property type="entry name" value="tm_1862 like domain"/>
    <property type="match status" value="1"/>
</dbReference>
<dbReference type="InterPro" id="IPR005839">
    <property type="entry name" value="Methylthiotransferase"/>
</dbReference>
<dbReference type="Gene3D" id="2.40.50.140">
    <property type="entry name" value="Nucleic acid-binding proteins"/>
    <property type="match status" value="1"/>
</dbReference>
<comment type="caution">
    <text evidence="14">The sequence shown here is derived from an EMBL/GenBank/DDBJ whole genome shotgun (WGS) entry which is preliminary data.</text>
</comment>
<dbReference type="InterPro" id="IPR006638">
    <property type="entry name" value="Elp3/MiaA/NifB-like_rSAM"/>
</dbReference>
<dbReference type="EMBL" id="DVNG01000032">
    <property type="protein sequence ID" value="HIU49832.1"/>
    <property type="molecule type" value="Genomic_DNA"/>
</dbReference>
<dbReference type="Pfam" id="PF18693">
    <property type="entry name" value="TRAM_2"/>
    <property type="match status" value="1"/>
</dbReference>
<name>A0A9D1LXL4_9FIRM</name>
<feature type="binding site" evidence="10">
    <location>
        <position position="82"/>
    </location>
    <ligand>
        <name>[4Fe-4S] cluster</name>
        <dbReference type="ChEBI" id="CHEBI:49883"/>
        <label>1</label>
    </ligand>
</feature>
<evidence type="ECO:0000256" key="8">
    <source>
        <dbReference type="ARBA" id="ARBA00023014"/>
    </source>
</evidence>
<comment type="subcellular location">
    <subcellularLocation>
        <location evidence="10">Cytoplasm</location>
    </subcellularLocation>
</comment>
<feature type="binding site" evidence="10">
    <location>
        <position position="48"/>
    </location>
    <ligand>
        <name>[4Fe-4S] cluster</name>
        <dbReference type="ChEBI" id="CHEBI:49883"/>
        <label>1</label>
    </ligand>
</feature>
<dbReference type="InterPro" id="IPR002792">
    <property type="entry name" value="TRAM_dom"/>
</dbReference>
<comment type="catalytic activity">
    <reaction evidence="9">
        <text>N(6)-dimethylallyladenosine(37) in tRNA + (sulfur carrier)-SH + AH2 + 2 S-adenosyl-L-methionine = 2-methylsulfanyl-N(6)-dimethylallyladenosine(37) in tRNA + (sulfur carrier)-H + 5'-deoxyadenosine + L-methionine + A + S-adenosyl-L-homocysteine + 2 H(+)</text>
        <dbReference type="Rhea" id="RHEA:37067"/>
        <dbReference type="Rhea" id="RHEA-COMP:10375"/>
        <dbReference type="Rhea" id="RHEA-COMP:10376"/>
        <dbReference type="Rhea" id="RHEA-COMP:14737"/>
        <dbReference type="Rhea" id="RHEA-COMP:14739"/>
        <dbReference type="ChEBI" id="CHEBI:13193"/>
        <dbReference type="ChEBI" id="CHEBI:15378"/>
        <dbReference type="ChEBI" id="CHEBI:17319"/>
        <dbReference type="ChEBI" id="CHEBI:17499"/>
        <dbReference type="ChEBI" id="CHEBI:29917"/>
        <dbReference type="ChEBI" id="CHEBI:57844"/>
        <dbReference type="ChEBI" id="CHEBI:57856"/>
        <dbReference type="ChEBI" id="CHEBI:59789"/>
        <dbReference type="ChEBI" id="CHEBI:64428"/>
        <dbReference type="ChEBI" id="CHEBI:74415"/>
        <dbReference type="ChEBI" id="CHEBI:74417"/>
        <dbReference type="EC" id="2.8.4.3"/>
    </reaction>
</comment>
<comment type="cofactor">
    <cofactor evidence="10">
        <name>[4Fe-4S] cluster</name>
        <dbReference type="ChEBI" id="CHEBI:49883"/>
    </cofactor>
    <text evidence="10">Binds 2 [4Fe-4S] clusters. One cluster is coordinated with 3 cysteines and an exchangeable S-adenosyl-L-methionine.</text>
</comment>
<dbReference type="InterPro" id="IPR005840">
    <property type="entry name" value="Ribosomal_uS12_MeSTrfase_RimO"/>
</dbReference>
<dbReference type="AlphaFoldDB" id="A0A9D1LXL4"/>
<feature type="binding site" evidence="10">
    <location>
        <position position="162"/>
    </location>
    <ligand>
        <name>[4Fe-4S] cluster</name>
        <dbReference type="ChEBI" id="CHEBI:49883"/>
        <label>2</label>
        <note>4Fe-4S-S-AdoMet</note>
    </ligand>
</feature>
<comment type="similarity">
    <text evidence="10">Belongs to the methylthiotransferase family. RimO subfamily.</text>
</comment>
<keyword evidence="3 10" id="KW-0963">Cytoplasm</keyword>
<dbReference type="NCBIfam" id="TIGR01125">
    <property type="entry name" value="30S ribosomal protein S12 methylthiotransferase RimO"/>
    <property type="match status" value="1"/>
</dbReference>
<evidence type="ECO:0000256" key="2">
    <source>
        <dbReference type="ARBA" id="ARBA00022485"/>
    </source>
</evidence>
<evidence type="ECO:0000256" key="10">
    <source>
        <dbReference type="HAMAP-Rule" id="MF_01865"/>
    </source>
</evidence>
<gene>
    <name evidence="10 14" type="primary">rimO</name>
    <name evidence="14" type="ORF">IAD22_02295</name>
</gene>
<dbReference type="InterPro" id="IPR023404">
    <property type="entry name" value="rSAM_horseshoe"/>
</dbReference>
<dbReference type="InterPro" id="IPR007197">
    <property type="entry name" value="rSAM"/>
</dbReference>
<feature type="domain" description="Radical SAM core" evidence="13">
    <location>
        <begin position="141"/>
        <end position="371"/>
    </location>
</feature>
<dbReference type="GO" id="GO:0005829">
    <property type="term" value="C:cytosol"/>
    <property type="evidence" value="ECO:0007669"/>
    <property type="project" value="TreeGrafter"/>
</dbReference>
<dbReference type="PROSITE" id="PS01278">
    <property type="entry name" value="MTTASE_RADICAL"/>
    <property type="match status" value="1"/>
</dbReference>
<dbReference type="InterPro" id="IPR013848">
    <property type="entry name" value="Methylthiotransferase_N"/>
</dbReference>
<dbReference type="GO" id="GO:0051539">
    <property type="term" value="F:4 iron, 4 sulfur cluster binding"/>
    <property type="evidence" value="ECO:0007669"/>
    <property type="project" value="UniProtKB-UniRule"/>
</dbReference>
<dbReference type="Gene3D" id="3.40.50.12160">
    <property type="entry name" value="Methylthiotransferase, N-terminal domain"/>
    <property type="match status" value="1"/>
</dbReference>
<accession>A0A9D1LXL4</accession>
<dbReference type="EC" id="2.8.4.4" evidence="10"/>
<comment type="catalytic activity">
    <reaction evidence="10">
        <text>L-aspartate(89)-[ribosomal protein uS12]-hydrogen + (sulfur carrier)-SH + AH2 + 2 S-adenosyl-L-methionine = 3-methylsulfanyl-L-aspartate(89)-[ribosomal protein uS12]-hydrogen + (sulfur carrier)-H + 5'-deoxyadenosine + L-methionine + A + S-adenosyl-L-homocysteine + 2 H(+)</text>
        <dbReference type="Rhea" id="RHEA:37087"/>
        <dbReference type="Rhea" id="RHEA-COMP:10460"/>
        <dbReference type="Rhea" id="RHEA-COMP:10461"/>
        <dbReference type="Rhea" id="RHEA-COMP:14737"/>
        <dbReference type="Rhea" id="RHEA-COMP:14739"/>
        <dbReference type="ChEBI" id="CHEBI:13193"/>
        <dbReference type="ChEBI" id="CHEBI:15378"/>
        <dbReference type="ChEBI" id="CHEBI:17319"/>
        <dbReference type="ChEBI" id="CHEBI:17499"/>
        <dbReference type="ChEBI" id="CHEBI:29917"/>
        <dbReference type="ChEBI" id="CHEBI:29961"/>
        <dbReference type="ChEBI" id="CHEBI:57844"/>
        <dbReference type="ChEBI" id="CHEBI:57856"/>
        <dbReference type="ChEBI" id="CHEBI:59789"/>
        <dbReference type="ChEBI" id="CHEBI:64428"/>
        <dbReference type="ChEBI" id="CHEBI:73599"/>
        <dbReference type="EC" id="2.8.4.4"/>
    </reaction>
</comment>
<dbReference type="SMART" id="SM00729">
    <property type="entry name" value="Elp3"/>
    <property type="match status" value="1"/>
</dbReference>
<proteinExistence type="inferred from homology"/>
<comment type="function">
    <text evidence="10">Catalyzes the methylthiolation of an aspartic acid residue of ribosomal protein uS12.</text>
</comment>
<dbReference type="PROSITE" id="PS50926">
    <property type="entry name" value="TRAM"/>
    <property type="match status" value="1"/>
</dbReference>
<dbReference type="NCBIfam" id="TIGR00089">
    <property type="entry name" value="MiaB/RimO family radical SAM methylthiotransferase"/>
    <property type="match status" value="1"/>
</dbReference>
<evidence type="ECO:0000256" key="9">
    <source>
        <dbReference type="ARBA" id="ARBA00051425"/>
    </source>
</evidence>
<dbReference type="GO" id="GO:0035599">
    <property type="term" value="F:aspartic acid methylthiotransferase activity"/>
    <property type="evidence" value="ECO:0007669"/>
    <property type="project" value="TreeGrafter"/>
</dbReference>
<dbReference type="FunFam" id="3.40.50.12160:FF:000003">
    <property type="entry name" value="CDK5 regulatory subunit-associated protein 1"/>
    <property type="match status" value="1"/>
</dbReference>
<dbReference type="SFLD" id="SFLDG01061">
    <property type="entry name" value="methylthiotransferase"/>
    <property type="match status" value="1"/>
</dbReference>
<dbReference type="Proteomes" id="UP000824118">
    <property type="component" value="Unassembled WGS sequence"/>
</dbReference>
<evidence type="ECO:0000256" key="4">
    <source>
        <dbReference type="ARBA" id="ARBA00022679"/>
    </source>
</evidence>